<comment type="similarity">
    <text evidence="1">Belongs to the sigma-70 factor family. ECF subfamily.</text>
</comment>
<dbReference type="GO" id="GO:0006352">
    <property type="term" value="P:DNA-templated transcription initiation"/>
    <property type="evidence" value="ECO:0007669"/>
    <property type="project" value="InterPro"/>
</dbReference>
<dbReference type="GO" id="GO:0016987">
    <property type="term" value="F:sigma factor activity"/>
    <property type="evidence" value="ECO:0007669"/>
    <property type="project" value="UniProtKB-KW"/>
</dbReference>
<keyword evidence="5" id="KW-0804">Transcription</keyword>
<proteinExistence type="inferred from homology"/>
<dbReference type="Pfam" id="PF04542">
    <property type="entry name" value="Sigma70_r2"/>
    <property type="match status" value="1"/>
</dbReference>
<dbReference type="CDD" id="cd06171">
    <property type="entry name" value="Sigma70_r4"/>
    <property type="match status" value="1"/>
</dbReference>
<evidence type="ECO:0000313" key="8">
    <source>
        <dbReference type="EMBL" id="ADC35782.1"/>
    </source>
</evidence>
<dbReference type="GO" id="GO:0003677">
    <property type="term" value="F:DNA binding"/>
    <property type="evidence" value="ECO:0007669"/>
    <property type="project" value="UniProtKB-KW"/>
</dbReference>
<keyword evidence="2" id="KW-0805">Transcription regulation</keyword>
<reference evidence="8" key="2">
    <citation type="journal article" date="2010" name="Appl. Environ. Microbiol.">
        <title>Comparative analysis of acidobacterial genomic fragments from terrestrial and aquatic metagenomic libraries, with emphasis on acidobacteria subdivision 6.</title>
        <authorList>
            <person name="Kielak A.M."/>
            <person name="van Veen J.A."/>
            <person name="Kowalchuk G.A."/>
        </authorList>
    </citation>
    <scope>NUCLEOTIDE SEQUENCE</scope>
</reference>
<dbReference type="NCBIfam" id="TIGR02937">
    <property type="entry name" value="sigma70-ECF"/>
    <property type="match status" value="1"/>
</dbReference>
<evidence type="ECO:0000256" key="4">
    <source>
        <dbReference type="ARBA" id="ARBA00023125"/>
    </source>
</evidence>
<dbReference type="EMBL" id="GU260699">
    <property type="protein sequence ID" value="ADC35782.1"/>
    <property type="molecule type" value="Genomic_DNA"/>
</dbReference>
<dbReference type="SUPFAM" id="SSF88659">
    <property type="entry name" value="Sigma3 and sigma4 domains of RNA polymerase sigma factors"/>
    <property type="match status" value="1"/>
</dbReference>
<organism evidence="8">
    <name type="scientific">uncultured bacterium 282</name>
    <dbReference type="NCBI Taxonomy" id="698388"/>
    <lineage>
        <taxon>Bacteria</taxon>
        <taxon>environmental samples</taxon>
    </lineage>
</organism>
<dbReference type="InterPro" id="IPR013324">
    <property type="entry name" value="RNA_pol_sigma_r3/r4-like"/>
</dbReference>
<name>E3T638_9BACT</name>
<dbReference type="InterPro" id="IPR013249">
    <property type="entry name" value="RNA_pol_sigma70_r4_t2"/>
</dbReference>
<dbReference type="InterPro" id="IPR007627">
    <property type="entry name" value="RNA_pol_sigma70_r2"/>
</dbReference>
<keyword evidence="3" id="KW-0731">Sigma factor</keyword>
<evidence type="ECO:0000256" key="2">
    <source>
        <dbReference type="ARBA" id="ARBA00023015"/>
    </source>
</evidence>
<evidence type="ECO:0000256" key="5">
    <source>
        <dbReference type="ARBA" id="ARBA00023163"/>
    </source>
</evidence>
<sequence>MLERTPEQEAAQEAVARLVRQCIAGDAQAWQQLVVSQHRRIYAICYRFTGSSSDAEDLTQDVFLKLYKNLASFDLLKGSFQTWITTLARNLLVDHFRRTRLDRASDSLDATFDGEEDGPTMADRLADTRDSQEQQFSSLELKTRIQGALKQLSPELREAVILRDLEDMDYKEIAQVLRIPEGTVKSRISRGRGELARLLQRIEKQRMM</sequence>
<dbReference type="Gene3D" id="1.10.1740.10">
    <property type="match status" value="1"/>
</dbReference>
<dbReference type="PANTHER" id="PTHR43133:SF8">
    <property type="entry name" value="RNA POLYMERASE SIGMA FACTOR HI_1459-RELATED"/>
    <property type="match status" value="1"/>
</dbReference>
<dbReference type="PANTHER" id="PTHR43133">
    <property type="entry name" value="RNA POLYMERASE ECF-TYPE SIGMA FACTO"/>
    <property type="match status" value="1"/>
</dbReference>
<reference evidence="8" key="1">
    <citation type="submission" date="2009-12" db="EMBL/GenBank/DDBJ databases">
        <authorList>
            <person name="Kielak A."/>
            <person name="van Veen J.A."/>
            <person name="Kowalchuk G.A."/>
        </authorList>
    </citation>
    <scope>NUCLEOTIDE SEQUENCE</scope>
</reference>
<evidence type="ECO:0000256" key="3">
    <source>
        <dbReference type="ARBA" id="ARBA00023082"/>
    </source>
</evidence>
<dbReference type="InterPro" id="IPR014284">
    <property type="entry name" value="RNA_pol_sigma-70_dom"/>
</dbReference>
<evidence type="ECO:0000256" key="1">
    <source>
        <dbReference type="ARBA" id="ARBA00010641"/>
    </source>
</evidence>
<evidence type="ECO:0000259" key="6">
    <source>
        <dbReference type="Pfam" id="PF04542"/>
    </source>
</evidence>
<accession>E3T638</accession>
<feature type="domain" description="RNA polymerase sigma factor 70 region 4 type 2" evidence="7">
    <location>
        <begin position="144"/>
        <end position="194"/>
    </location>
</feature>
<dbReference type="InterPro" id="IPR039425">
    <property type="entry name" value="RNA_pol_sigma-70-like"/>
</dbReference>
<dbReference type="Pfam" id="PF08281">
    <property type="entry name" value="Sigma70_r4_2"/>
    <property type="match status" value="1"/>
</dbReference>
<evidence type="ECO:0000259" key="7">
    <source>
        <dbReference type="Pfam" id="PF08281"/>
    </source>
</evidence>
<dbReference type="InterPro" id="IPR036388">
    <property type="entry name" value="WH-like_DNA-bd_sf"/>
</dbReference>
<dbReference type="InterPro" id="IPR013325">
    <property type="entry name" value="RNA_pol_sigma_r2"/>
</dbReference>
<dbReference type="Gene3D" id="1.10.10.10">
    <property type="entry name" value="Winged helix-like DNA-binding domain superfamily/Winged helix DNA-binding domain"/>
    <property type="match status" value="1"/>
</dbReference>
<dbReference type="SUPFAM" id="SSF88946">
    <property type="entry name" value="Sigma2 domain of RNA polymerase sigma factors"/>
    <property type="match status" value="1"/>
</dbReference>
<protein>
    <submittedName>
        <fullName evidence="8">Sigma-24 ECF subfamily protein</fullName>
    </submittedName>
</protein>
<feature type="domain" description="RNA polymerase sigma-70 region 2" evidence="6">
    <location>
        <begin position="35"/>
        <end position="100"/>
    </location>
</feature>
<keyword evidence="4" id="KW-0238">DNA-binding</keyword>
<dbReference type="AlphaFoldDB" id="E3T638"/>